<evidence type="ECO:0000256" key="1">
    <source>
        <dbReference type="ARBA" id="ARBA00001957"/>
    </source>
</evidence>
<dbReference type="CDD" id="cd19544">
    <property type="entry name" value="E-C_NRPS"/>
    <property type="match status" value="1"/>
</dbReference>
<dbReference type="Pfam" id="PF00550">
    <property type="entry name" value="PP-binding"/>
    <property type="match status" value="3"/>
</dbReference>
<evidence type="ECO:0000259" key="5">
    <source>
        <dbReference type="PROSITE" id="PS50075"/>
    </source>
</evidence>
<keyword evidence="7" id="KW-1185">Reference proteome</keyword>
<evidence type="ECO:0000256" key="2">
    <source>
        <dbReference type="ARBA" id="ARBA00006432"/>
    </source>
</evidence>
<keyword evidence="3" id="KW-0596">Phosphopantetheine</keyword>
<dbReference type="InterPro" id="IPR009081">
    <property type="entry name" value="PP-bd_ACP"/>
</dbReference>
<dbReference type="CDD" id="cd19531">
    <property type="entry name" value="LCL_NRPS-like"/>
    <property type="match status" value="2"/>
</dbReference>
<dbReference type="InterPro" id="IPR025110">
    <property type="entry name" value="AMP-bd_C"/>
</dbReference>
<dbReference type="Gene3D" id="3.30.300.30">
    <property type="match status" value="3"/>
</dbReference>
<dbReference type="NCBIfam" id="NF003417">
    <property type="entry name" value="PRK04813.1"/>
    <property type="match status" value="3"/>
</dbReference>
<evidence type="ECO:0000313" key="7">
    <source>
        <dbReference type="Proteomes" id="UP000006201"/>
    </source>
</evidence>
<dbReference type="Pfam" id="PF00668">
    <property type="entry name" value="Condensation"/>
    <property type="match status" value="3"/>
</dbReference>
<comment type="caution">
    <text evidence="6">The sequence shown here is derived from an EMBL/GenBank/DDBJ whole genome shotgun (WGS) entry which is preliminary data.</text>
</comment>
<gene>
    <name evidence="6" type="ORF">PTD2_00541</name>
</gene>
<dbReference type="PROSITE" id="PS50075">
    <property type="entry name" value="CARRIER"/>
    <property type="match status" value="3"/>
</dbReference>
<dbReference type="Gene3D" id="1.10.10.1830">
    <property type="entry name" value="Non-ribosomal peptide synthase, adenylation domain"/>
    <property type="match status" value="1"/>
</dbReference>
<dbReference type="InterPro" id="IPR045851">
    <property type="entry name" value="AMP-bd_C_sf"/>
</dbReference>
<dbReference type="Pfam" id="PF00501">
    <property type="entry name" value="AMP-binding"/>
    <property type="match status" value="3"/>
</dbReference>
<dbReference type="InterPro" id="IPR020845">
    <property type="entry name" value="AMP-binding_CS"/>
</dbReference>
<dbReference type="Gene3D" id="3.30.559.30">
    <property type="entry name" value="Nonribosomal peptide synthetase, condensation domain"/>
    <property type="match status" value="3"/>
</dbReference>
<dbReference type="InterPro" id="IPR020806">
    <property type="entry name" value="PKS_PP-bd"/>
</dbReference>
<dbReference type="Gene3D" id="3.30.559.10">
    <property type="entry name" value="Chloramphenicol acetyltransferase-like domain"/>
    <property type="match status" value="3"/>
</dbReference>
<dbReference type="SUPFAM" id="SSF47336">
    <property type="entry name" value="ACP-like"/>
    <property type="match status" value="3"/>
</dbReference>
<dbReference type="InterPro" id="IPR041464">
    <property type="entry name" value="TubC_N"/>
</dbReference>
<dbReference type="FunFam" id="3.40.50.980:FF:000001">
    <property type="entry name" value="Non-ribosomal peptide synthetase"/>
    <property type="match status" value="3"/>
</dbReference>
<feature type="domain" description="Carrier" evidence="5">
    <location>
        <begin position="2158"/>
        <end position="2235"/>
    </location>
</feature>
<dbReference type="PANTHER" id="PTHR45527:SF14">
    <property type="entry name" value="PLIPASTATIN SYNTHASE SUBUNIT B"/>
    <property type="match status" value="1"/>
</dbReference>
<sequence>MNVHQAFELAVSQGVYLYVEEGKLKFKAAKGSMSDILKSALQQNKEQLIELLSNQHVIPNTSKSIPKLNLVEAELSFSQQRLWFLEQLRGPSAEYNIPLALDVQGSLDISVVEAAFNYIINRHAILRSCYFEAEDGVRQRTREQVEFKVEVIDLIDSQNKDARLEQYIAQDASTAFNLSEDLLFRVTYIQVKKSEAGSESHAVLLLNMHHIVSDGWSMEVLIGEFVTAYRALLQGEAFELPDLKLQYTDYAHWQRTTLTQQSLAEQIDHWQQVLADVPALHGITPDFDRPNEKCLQGDTIGASLPPSVAQSLLDLAKNMQLTPFMLVHAALALVLARHSNCHDIVIGTPIANRNLPELEALIGYFANTLILRVDTKQTDISQYLQHIKKVNQQAQAHQDVPFEQLVERLNVPRSSAHSPIFQIMLTTNSDYGVRDTRIGFDGLTINQRQVNTVITKFDLEIEVVISDQGVKIEWNYDCALFKASRISLFTQHLQAVLQHMAQLSPQHLSQSLSALPMLNDAERQQQLVDWNNTALSYPKELCIHELFEAQVQHAPERTAVWFEEQCLSYGELNAKANQLAHYLRAEHGVGPDSLVGLCTERSLEMVIGIWGILKAGGAYVPLDPELPSARLQYLVSDTQANVVLSTQALKEHITLGEAQVVYLDGLGSQVTHPFSEYSEENINLKEIGLTSQHLAYMIYTSGSTGQPKGVLLAHQALHNRIDWMDREYGCDSLDVILQKTPYSFDVSVWEFIWPMLKGAKLVVAKPQGHKDPSYLTELIVATGVTKLHFVPSMLGVMLAHGDLRRCQSLKQVFCSGEALQISHVEQFRHQLPEVGLHNLYGPTEAAIDVSYWDCSQPLGSSVPIGKPIQNIQLYILDDELNLLPQGACGELHIGGDGLARGYLNRPELTQERFIANPFYQAEEGNSSERLYKTGDLVRYKEDGNIEYMGRLDHQVKIRGFRIELGEIEYQVAQHKQIDSALVVAQADKAGNQRLIAYAKTVQADASKEDVIASLKAELAAVLPEYMVPANVILVSEWPLTPNGKIDRRGLPSVDESIDSTAYVAPHGETELMLVEICAELLRINKLEISIMANFFELGGHSLMIMDLVSRLKKRGFSTSVQSLFAAKVLKEMTLELVPNKEIQSDALLPENLIPAACTYLTPQMVNLASVSQQELDKISTLVPGGAQNIQDIYPLAPLQESIFLIHCATEGTDPYVTIITLEFATEAAIEQFVVRLNKVIKRHDILRTMISWRGCPQPLQVVLRDVTLIPSWLPFSGEKNIDQLLSDYVEHGEHRMDLEQAPLLQLELAYDAAANKYFAVLKEHHILLDHTSVEMIMHEMALQEHEYAQLPSTLPYRNFIAQTLARSSQLNISDFFSEKLGDIDTPCQPFGLTNQTNAHSQINELNLELTASQSQSIRALMKQQGSSPAAFFHLAWAMVIAACSQTRDVVFGTVLSGRMSDLDGIEQMMGMMINTLPLRINLGDYCAADLIRQVNQELLELMPFEQVSLTQAQACSGVSGQTSLFSAIFNYRHSRLGTKGAEGEAQAISAKERTNYPFNLCVDDWGQLFSCNLQIDHSVSIEAVAEYVSCAINQLLDALSSNSAAPVAHLSVLPIKEQQALLAPVCNDYVADNSQLCIHELFELQVELVPNNTAVVFQNQAISYQTLNEQANRLAHYLVQNYDIKPDTLIGLCLNRSVNMMVGILAILKAGGAYVPLDPTYPQERLNFIFDDASLDLVLTQSCLCNTLTLDDNKLLCLDSAQLESALVCYPTSNISKDSLALTAAHLAYVIYTSGSTGQPKGVLQSHENVRRLFYVTQPDFNFTAQDCWCVFHSYAFDFSVWEMWGALFYGGKLLVPTLDEVKDTRLFIELCHKEKLTILNQTPSAFKQLTEYLVSIGQALPTLRTIVFGGEGLVESHLALWWQNFADHSAELINMYGITETTVHVTYKVLGQGSRITIGKPLRDQHILLLDESLNLVPKGCAGEIYVAGAGLARGYLNREALSAERFIANPYYHEAGAWLGERLYKAGDLARYDAEGELHYLGRLDDQVKIRGHRIELGEVESRITQLEMVDSALVLALPGVDAQLQLVAYVKVIDTFKEGDWQAQLKQTLSQQLQAYMLPSVIVPITQWPLTNNGKVDKKALPAIETGTDHTNFEAPTTATEQTVTEIWSELLNIAVDRIGINTNFFELGGHSLLLMKLLAGIRKRLNRELTVKDIFSAATVKQQAAKIDQQIHANLRPQIMPQVRNKGELLPLSYAQQRLWFIDQLNGESPEYNMPVAFDIVGHLDLDVVEEAINQLLERHEVLRTVFLNQSEGPKQQVIDHFSFKLTLFDLSEVEGIKKQQLLSDTLKKEALQPFNLECDLMLRASYVLLDYASDNAQQHGVLMFNMHHIACDGWSLELMSNEFLRLYQSITTENPEPLAPITIQYADYAAWQREWLSDELLTAQLDYWREQLADVPPVHSLRLDKLRPEEKQYNAASYRSRLPKEVSAQLQQLAEIANVTPFMLVHSALAYVLSKHSNNHDVVIGTPVANRAQAEVAALVGYFANTLVLRVNTRHAELQEYLNHVKSVHIGAQSNQDVPFEQLVDALKTPRSTAYSPIFQIMLTMNSDFALTDKRVCELAGLQFTARTPETTTTKFDLEVNIELSDVGVNVTWTYDKVLFNETHVAMFAQHLQAVLQHMAQLSPQHLSQSLSALPMLNDAERQQQLVDWNNTALSYPKELCIHELFEAQVQHAPERTAVWFEEQCLSYGELNAKANQLAHYLRAEHGVGPDSLVGLCTERSLEMVIGIWGILKAGGAYVPLDPELPSARLQYLVSDTQANVVLSTQALKEHITLGEAQVVYLDGLGSQVTHPFSEYSEENINLKEIGLTSQHLAYMIYTSGSTGQPKGVLLAHQALHNRIDWMDREYGCDSLDVILQKTPYSFDVSVWEFIWPMLKGAKLVVAKPQGHKDPSYLTELIVATGVTKLHFVPSMLGVMLAHGDLRRCQSLKQVFCSGEALQISHVEQFRYQLPEVGLHNLYGPTEAAIDVSYWDCSQPLGSSVPIGKPIQNIQLYILDDELNLLPQGACGELHIGGDGLARGYLNRPELTQERFIANPFYQAEEGNSSERLYKTGDLVRYKEDGNIEYMGRLDHQVKIRGFRIELGEIEYQVAQHKQIDSALVVAQADKAGNQRLIAYGKTVQAEASKEDVIASLKAELAAVLPEYMVPANVILVSEWPLTPNGKIDRRGLPSVDESIDSTAYVAPHGETEVMLAEVWAHVLKLDVARISRNANFFELGGHSLLVIKAMKEIDLRFSIQLNIKDLFKYTSVSDLAKQIDFMLAKQELKAKLKQSDNVERIVF</sequence>
<accession>A4C379</accession>
<dbReference type="InterPro" id="IPR023213">
    <property type="entry name" value="CAT-like_dom_sf"/>
</dbReference>
<dbReference type="EMBL" id="AAOH01000001">
    <property type="protein sequence ID" value="EAR30011.1"/>
    <property type="molecule type" value="Genomic_DNA"/>
</dbReference>
<dbReference type="GO" id="GO:0031177">
    <property type="term" value="F:phosphopantetheine binding"/>
    <property type="evidence" value="ECO:0007669"/>
    <property type="project" value="InterPro"/>
</dbReference>
<dbReference type="InterPro" id="IPR010071">
    <property type="entry name" value="AA_adenyl_dom"/>
</dbReference>
<dbReference type="GO" id="GO:0003824">
    <property type="term" value="F:catalytic activity"/>
    <property type="evidence" value="ECO:0007669"/>
    <property type="project" value="InterPro"/>
</dbReference>
<feature type="domain" description="Carrier" evidence="5">
    <location>
        <begin position="1064"/>
        <end position="1140"/>
    </location>
</feature>
<dbReference type="FunFam" id="2.30.38.10:FF:000001">
    <property type="entry name" value="Non-ribosomal peptide synthetase PvdI"/>
    <property type="match status" value="2"/>
</dbReference>
<dbReference type="CDD" id="cd17643">
    <property type="entry name" value="A_NRPS_Cytc1-like"/>
    <property type="match status" value="1"/>
</dbReference>
<dbReference type="HOGENOM" id="CLU_000022_0_0_6"/>
<dbReference type="PANTHER" id="PTHR45527">
    <property type="entry name" value="NONRIBOSOMAL PEPTIDE SYNTHETASE"/>
    <property type="match status" value="1"/>
</dbReference>
<dbReference type="SUPFAM" id="SSF56801">
    <property type="entry name" value="Acetyl-CoA synthetase-like"/>
    <property type="match status" value="3"/>
</dbReference>
<protein>
    <submittedName>
        <fullName evidence="6">Non-ribosomal peptide synthetase, terminal component</fullName>
    </submittedName>
</protein>
<dbReference type="Proteomes" id="UP000006201">
    <property type="component" value="Unassembled WGS sequence"/>
</dbReference>
<dbReference type="eggNOG" id="COG1020">
    <property type="taxonomic scope" value="Bacteria"/>
</dbReference>
<dbReference type="SUPFAM" id="SSF52777">
    <property type="entry name" value="CoA-dependent acyltransferases"/>
    <property type="match status" value="6"/>
</dbReference>
<dbReference type="FunFam" id="3.30.300.30:FF:000010">
    <property type="entry name" value="Enterobactin synthetase component F"/>
    <property type="match status" value="2"/>
</dbReference>
<dbReference type="Gene3D" id="1.10.1200.10">
    <property type="entry name" value="ACP-like"/>
    <property type="match status" value="3"/>
</dbReference>
<evidence type="ECO:0000256" key="3">
    <source>
        <dbReference type="ARBA" id="ARBA00022450"/>
    </source>
</evidence>
<evidence type="ECO:0000313" key="6">
    <source>
        <dbReference type="EMBL" id="EAR30011.1"/>
    </source>
</evidence>
<dbReference type="NCBIfam" id="TIGR01733">
    <property type="entry name" value="AA-adenyl-dom"/>
    <property type="match status" value="3"/>
</dbReference>
<dbReference type="PROSITE" id="PS00012">
    <property type="entry name" value="PHOSPHOPANTETHEINE"/>
    <property type="match status" value="2"/>
</dbReference>
<dbReference type="FunFam" id="1.10.1200.10:FF:000005">
    <property type="entry name" value="Nonribosomal peptide synthetase 1"/>
    <property type="match status" value="1"/>
</dbReference>
<organism evidence="6 7">
    <name type="scientific">Pseudoalteromonas tunicata D2</name>
    <dbReference type="NCBI Taxonomy" id="87626"/>
    <lineage>
        <taxon>Bacteria</taxon>
        <taxon>Pseudomonadati</taxon>
        <taxon>Pseudomonadota</taxon>
        <taxon>Gammaproteobacteria</taxon>
        <taxon>Alteromonadales</taxon>
        <taxon>Pseudoalteromonadaceae</taxon>
        <taxon>Pseudoalteromonas</taxon>
    </lineage>
</organism>
<dbReference type="GO" id="GO:0044550">
    <property type="term" value="P:secondary metabolite biosynthetic process"/>
    <property type="evidence" value="ECO:0007669"/>
    <property type="project" value="UniProtKB-ARBA"/>
</dbReference>
<dbReference type="SMART" id="SM00823">
    <property type="entry name" value="PKS_PP"/>
    <property type="match status" value="2"/>
</dbReference>
<proteinExistence type="inferred from homology"/>
<keyword evidence="4" id="KW-0597">Phosphoprotein</keyword>
<dbReference type="Gene3D" id="3.40.50.980">
    <property type="match status" value="6"/>
</dbReference>
<dbReference type="Gene3D" id="2.30.38.10">
    <property type="entry name" value="Luciferase, Domain 3"/>
    <property type="match status" value="3"/>
</dbReference>
<dbReference type="InterPro" id="IPR006162">
    <property type="entry name" value="Ppantetheine_attach_site"/>
</dbReference>
<dbReference type="GO" id="GO:0005829">
    <property type="term" value="C:cytosol"/>
    <property type="evidence" value="ECO:0007669"/>
    <property type="project" value="TreeGrafter"/>
</dbReference>
<dbReference type="PROSITE" id="PS00455">
    <property type="entry name" value="AMP_BINDING"/>
    <property type="match status" value="3"/>
</dbReference>
<dbReference type="STRING" id="87626.PTD2_00541"/>
<reference evidence="6 7" key="1">
    <citation type="submission" date="2006-02" db="EMBL/GenBank/DDBJ databases">
        <authorList>
            <person name="Moran M.A."/>
            <person name="Kjelleberg S."/>
            <person name="Egan S."/>
            <person name="Saunders N."/>
            <person name="Thomas T."/>
            <person name="Ferriera S."/>
            <person name="Johnson J."/>
            <person name="Kravitz S."/>
            <person name="Halpern A."/>
            <person name="Remington K."/>
            <person name="Beeson K."/>
            <person name="Tran B."/>
            <person name="Rogers Y.-H."/>
            <person name="Friedman R."/>
            <person name="Venter J.C."/>
        </authorList>
    </citation>
    <scope>NUCLEOTIDE SEQUENCE [LARGE SCALE GENOMIC DNA]</scope>
    <source>
        <strain evidence="6 7">D2</strain>
    </source>
</reference>
<dbReference type="RefSeq" id="WP_009836312.1">
    <property type="nucleotide sequence ID" value="NZ_AAOH01000001.1"/>
</dbReference>
<dbReference type="Pfam" id="PF13193">
    <property type="entry name" value="AMP-binding_C"/>
    <property type="match status" value="2"/>
</dbReference>
<dbReference type="InterPro" id="IPR001242">
    <property type="entry name" value="Condensation_dom"/>
</dbReference>
<evidence type="ECO:0000256" key="4">
    <source>
        <dbReference type="ARBA" id="ARBA00022553"/>
    </source>
</evidence>
<dbReference type="InterPro" id="IPR044894">
    <property type="entry name" value="TubC_N_sf"/>
</dbReference>
<dbReference type="CDD" id="cd05930">
    <property type="entry name" value="A_NRPS"/>
    <property type="match status" value="2"/>
</dbReference>
<name>A4C379_9GAMM</name>
<comment type="similarity">
    <text evidence="2">Belongs to the ATP-dependent AMP-binding enzyme family.</text>
</comment>
<dbReference type="OrthoDB" id="9757559at2"/>
<dbReference type="FunFam" id="3.40.50.980:FF:000002">
    <property type="entry name" value="Enterobactin synthetase component F"/>
    <property type="match status" value="2"/>
</dbReference>
<dbReference type="FunFam" id="3.40.50.12780:FF:000012">
    <property type="entry name" value="Non-ribosomal peptide synthetase"/>
    <property type="match status" value="3"/>
</dbReference>
<dbReference type="InterPro" id="IPR000873">
    <property type="entry name" value="AMP-dep_synth/lig_dom"/>
</dbReference>
<comment type="cofactor">
    <cofactor evidence="1">
        <name>pantetheine 4'-phosphate</name>
        <dbReference type="ChEBI" id="CHEBI:47942"/>
    </cofactor>
</comment>
<dbReference type="GO" id="GO:0043041">
    <property type="term" value="P:amino acid activation for nonribosomal peptide biosynthetic process"/>
    <property type="evidence" value="ECO:0007669"/>
    <property type="project" value="TreeGrafter"/>
</dbReference>
<dbReference type="InterPro" id="IPR036736">
    <property type="entry name" value="ACP-like_sf"/>
</dbReference>
<feature type="domain" description="Carrier" evidence="5">
    <location>
        <begin position="3248"/>
        <end position="3325"/>
    </location>
</feature>
<dbReference type="Pfam" id="PF18563">
    <property type="entry name" value="TubC_N"/>
    <property type="match status" value="1"/>
</dbReference>